<dbReference type="InterPro" id="IPR050109">
    <property type="entry name" value="HTH-type_TetR-like_transc_reg"/>
</dbReference>
<evidence type="ECO:0000259" key="6">
    <source>
        <dbReference type="PROSITE" id="PS50977"/>
    </source>
</evidence>
<protein>
    <submittedName>
        <fullName evidence="7">TetR family transcriptional regulator</fullName>
    </submittedName>
</protein>
<dbReference type="Pfam" id="PF13977">
    <property type="entry name" value="TetR_C_6"/>
    <property type="match status" value="1"/>
</dbReference>
<dbReference type="EMBL" id="PDJQ01000001">
    <property type="protein sequence ID" value="PFG73609.1"/>
    <property type="molecule type" value="Genomic_DNA"/>
</dbReference>
<dbReference type="PANTHER" id="PTHR30055">
    <property type="entry name" value="HTH-TYPE TRANSCRIPTIONAL REGULATOR RUTR"/>
    <property type="match status" value="1"/>
</dbReference>
<evidence type="ECO:0000256" key="3">
    <source>
        <dbReference type="ARBA" id="ARBA00023125"/>
    </source>
</evidence>
<dbReference type="Proteomes" id="UP000223071">
    <property type="component" value="Unassembled WGS sequence"/>
</dbReference>
<reference evidence="7 8" key="1">
    <citation type="submission" date="2017-09" db="EMBL/GenBank/DDBJ databases">
        <title>Sequencing the genomes of two abundant thermophiles in Great Basin hot springs: Thermocrinis jamiesonii and novel Chloroflexi Thermoflexus hugenholtzii.</title>
        <authorList>
            <person name="Hedlund B."/>
        </authorList>
    </citation>
    <scope>NUCLEOTIDE SEQUENCE [LARGE SCALE GENOMIC DNA]</scope>
    <source>
        <strain evidence="7 8">G233</strain>
    </source>
</reference>
<feature type="domain" description="HTH tetR-type" evidence="6">
    <location>
        <begin position="8"/>
        <end position="68"/>
    </location>
</feature>
<keyword evidence="3 5" id="KW-0238">DNA-binding</keyword>
<dbReference type="InterPro" id="IPR039538">
    <property type="entry name" value="BetI_C"/>
</dbReference>
<evidence type="ECO:0000313" key="8">
    <source>
        <dbReference type="Proteomes" id="UP000223071"/>
    </source>
</evidence>
<evidence type="ECO:0000313" key="7">
    <source>
        <dbReference type="EMBL" id="PFG73609.1"/>
    </source>
</evidence>
<sequence length="217" mass="23712">MARLDINAIRRRQIIDAAVAVMAEKGWAETSIDEATRRAEVSRGLVSYHFRDKADLLSGVLARCQEIFNESVAQAQFEGQNPVATMRAVTRISIELAKVNPVPYEVFVQFTASAKRDPRLGDEIRALWEGFRRTTAAAIRAGQRAGVFRADLDADAAAARHIGAVTGVALQWLLEPGAFDLEETERQTVDMLMRYLVAEGVDPVTGLATPVTASLDG</sequence>
<dbReference type="SUPFAM" id="SSF46689">
    <property type="entry name" value="Homeodomain-like"/>
    <property type="match status" value="1"/>
</dbReference>
<keyword evidence="4" id="KW-0804">Transcription</keyword>
<evidence type="ECO:0000256" key="4">
    <source>
        <dbReference type="ARBA" id="ARBA00023163"/>
    </source>
</evidence>
<comment type="caution">
    <text evidence="7">The sequence shown here is derived from an EMBL/GenBank/DDBJ whole genome shotgun (WGS) entry which is preliminary data.</text>
</comment>
<dbReference type="PANTHER" id="PTHR30055:SF234">
    <property type="entry name" value="HTH-TYPE TRANSCRIPTIONAL REGULATOR BETI"/>
    <property type="match status" value="1"/>
</dbReference>
<dbReference type="Pfam" id="PF00440">
    <property type="entry name" value="TetR_N"/>
    <property type="match status" value="1"/>
</dbReference>
<dbReference type="Gene3D" id="1.10.357.10">
    <property type="entry name" value="Tetracycline Repressor, domain 2"/>
    <property type="match status" value="1"/>
</dbReference>
<keyword evidence="2" id="KW-0805">Transcription regulation</keyword>
<dbReference type="InterPro" id="IPR009057">
    <property type="entry name" value="Homeodomain-like_sf"/>
</dbReference>
<dbReference type="GO" id="GO:0003700">
    <property type="term" value="F:DNA-binding transcription factor activity"/>
    <property type="evidence" value="ECO:0007669"/>
    <property type="project" value="TreeGrafter"/>
</dbReference>
<dbReference type="AlphaFoldDB" id="A0A2A9HFM7"/>
<keyword evidence="1" id="KW-0678">Repressor</keyword>
<evidence type="ECO:0000256" key="5">
    <source>
        <dbReference type="PROSITE-ProRule" id="PRU00335"/>
    </source>
</evidence>
<dbReference type="SUPFAM" id="SSF48498">
    <property type="entry name" value="Tetracyclin repressor-like, C-terminal domain"/>
    <property type="match status" value="1"/>
</dbReference>
<dbReference type="GO" id="GO:0000976">
    <property type="term" value="F:transcription cis-regulatory region binding"/>
    <property type="evidence" value="ECO:0007669"/>
    <property type="project" value="TreeGrafter"/>
</dbReference>
<proteinExistence type="predicted"/>
<evidence type="ECO:0000256" key="2">
    <source>
        <dbReference type="ARBA" id="ARBA00023015"/>
    </source>
</evidence>
<accession>A0A2A9HFM7</accession>
<dbReference type="InterPro" id="IPR036271">
    <property type="entry name" value="Tet_transcr_reg_TetR-rel_C_sf"/>
</dbReference>
<dbReference type="InterPro" id="IPR001647">
    <property type="entry name" value="HTH_TetR"/>
</dbReference>
<dbReference type="PRINTS" id="PR00455">
    <property type="entry name" value="HTHTETR"/>
</dbReference>
<evidence type="ECO:0000256" key="1">
    <source>
        <dbReference type="ARBA" id="ARBA00022491"/>
    </source>
</evidence>
<dbReference type="PROSITE" id="PS50977">
    <property type="entry name" value="HTH_TETR_2"/>
    <property type="match status" value="1"/>
</dbReference>
<name>A0A2A9HFM7_TEPT2</name>
<feature type="DNA-binding region" description="H-T-H motif" evidence="5">
    <location>
        <begin position="31"/>
        <end position="50"/>
    </location>
</feature>
<gene>
    <name evidence="7" type="ORF">A9A59_0810</name>
</gene>
<keyword evidence="8" id="KW-1185">Reference proteome</keyword>
<dbReference type="RefSeq" id="WP_098503057.1">
    <property type="nucleotide sequence ID" value="NZ_PDJQ01000001.1"/>
</dbReference>
<organism evidence="7 8">
    <name type="scientific">Tepidiforma thermophila (strain KCTC 52669 / CGMCC 1.13589 / G233)</name>
    <dbReference type="NCBI Taxonomy" id="2761530"/>
    <lineage>
        <taxon>Bacteria</taxon>
        <taxon>Bacillati</taxon>
        <taxon>Chloroflexota</taxon>
        <taxon>Tepidiformia</taxon>
        <taxon>Tepidiformales</taxon>
        <taxon>Tepidiformaceae</taxon>
        <taxon>Tepidiforma</taxon>
    </lineage>
</organism>